<reference evidence="1 2" key="1">
    <citation type="journal article" date="2021" name="BMC Genomics">
        <title>Datura genome reveals duplications of psychoactive alkaloid biosynthetic genes and high mutation rate following tissue culture.</title>
        <authorList>
            <person name="Rajewski A."/>
            <person name="Carter-House D."/>
            <person name="Stajich J."/>
            <person name="Litt A."/>
        </authorList>
    </citation>
    <scope>NUCLEOTIDE SEQUENCE [LARGE SCALE GENOMIC DNA]</scope>
    <source>
        <strain evidence="1">AR-01</strain>
    </source>
</reference>
<dbReference type="Proteomes" id="UP000823775">
    <property type="component" value="Unassembled WGS sequence"/>
</dbReference>
<comment type="caution">
    <text evidence="1">The sequence shown here is derived from an EMBL/GenBank/DDBJ whole genome shotgun (WGS) entry which is preliminary data.</text>
</comment>
<sequence length="97" mass="10666">MDLISILCLNQERVPRCRYIGSRKEQPHHIVSGTPKGILGDSKEGGLLAFHVGSEQRQSGDYREGFKPHLCFGRLSECRPSAGDASVICFTYLIGSS</sequence>
<protein>
    <submittedName>
        <fullName evidence="1">Uncharacterized protein</fullName>
    </submittedName>
</protein>
<name>A0ABS8V3Y4_DATST</name>
<proteinExistence type="predicted"/>
<dbReference type="EMBL" id="JACEIK010003195">
    <property type="protein sequence ID" value="MCD9640755.1"/>
    <property type="molecule type" value="Genomic_DNA"/>
</dbReference>
<evidence type="ECO:0000313" key="2">
    <source>
        <dbReference type="Proteomes" id="UP000823775"/>
    </source>
</evidence>
<organism evidence="1 2">
    <name type="scientific">Datura stramonium</name>
    <name type="common">Jimsonweed</name>
    <name type="synonym">Common thornapple</name>
    <dbReference type="NCBI Taxonomy" id="4076"/>
    <lineage>
        <taxon>Eukaryota</taxon>
        <taxon>Viridiplantae</taxon>
        <taxon>Streptophyta</taxon>
        <taxon>Embryophyta</taxon>
        <taxon>Tracheophyta</taxon>
        <taxon>Spermatophyta</taxon>
        <taxon>Magnoliopsida</taxon>
        <taxon>eudicotyledons</taxon>
        <taxon>Gunneridae</taxon>
        <taxon>Pentapetalae</taxon>
        <taxon>asterids</taxon>
        <taxon>lamiids</taxon>
        <taxon>Solanales</taxon>
        <taxon>Solanaceae</taxon>
        <taxon>Solanoideae</taxon>
        <taxon>Datureae</taxon>
        <taxon>Datura</taxon>
    </lineage>
</organism>
<gene>
    <name evidence="1" type="ORF">HAX54_026283</name>
</gene>
<evidence type="ECO:0000313" key="1">
    <source>
        <dbReference type="EMBL" id="MCD9640755.1"/>
    </source>
</evidence>
<keyword evidence="2" id="KW-1185">Reference proteome</keyword>
<accession>A0ABS8V3Y4</accession>